<keyword evidence="5 10" id="KW-0547">Nucleotide-binding</keyword>
<keyword evidence="3 10" id="KW-0819">tRNA processing</keyword>
<keyword evidence="4 10" id="KW-0479">Metal-binding</keyword>
<dbReference type="PRINTS" id="PR00326">
    <property type="entry name" value="GTP1OBG"/>
</dbReference>
<dbReference type="Pfam" id="PF12631">
    <property type="entry name" value="MnmE_helical"/>
    <property type="match status" value="1"/>
</dbReference>
<dbReference type="EC" id="3.6.-.-" evidence="10"/>
<feature type="binding site" evidence="10">
    <location>
        <position position="263"/>
    </location>
    <ligand>
        <name>Mg(2+)</name>
        <dbReference type="ChEBI" id="CHEBI:18420"/>
    </ligand>
</feature>
<keyword evidence="14" id="KW-1185">Reference proteome</keyword>
<dbReference type="InterPro" id="IPR018948">
    <property type="entry name" value="GTP-bd_TrmE_N"/>
</dbReference>
<comment type="similarity">
    <text evidence="1 10 11">Belongs to the TRAFAC class TrmE-Era-EngA-EngB-Septin-like GTPase superfamily. TrmE GTPase family.</text>
</comment>
<proteinExistence type="inferred from homology"/>
<evidence type="ECO:0000256" key="8">
    <source>
        <dbReference type="ARBA" id="ARBA00022958"/>
    </source>
</evidence>
<dbReference type="SUPFAM" id="SSF52540">
    <property type="entry name" value="P-loop containing nucleoside triphosphate hydrolases"/>
    <property type="match status" value="1"/>
</dbReference>
<dbReference type="EMBL" id="BSDR01000001">
    <property type="protein sequence ID" value="GLI35601.1"/>
    <property type="molecule type" value="Genomic_DNA"/>
</dbReference>
<dbReference type="NCBIfam" id="TIGR00231">
    <property type="entry name" value="small_GTP"/>
    <property type="match status" value="1"/>
</dbReference>
<dbReference type="GO" id="GO:0042802">
    <property type="term" value="F:identical protein binding"/>
    <property type="evidence" value="ECO:0007669"/>
    <property type="project" value="UniProtKB-ARBA"/>
</dbReference>
<feature type="binding site" evidence="10">
    <location>
        <position position="467"/>
    </location>
    <ligand>
        <name>(6S)-5-formyl-5,6,7,8-tetrahydrofolate</name>
        <dbReference type="ChEBI" id="CHEBI:57457"/>
    </ligand>
</feature>
<feature type="domain" description="TrmE-type G" evidence="12">
    <location>
        <begin position="228"/>
        <end position="388"/>
    </location>
</feature>
<dbReference type="PANTHER" id="PTHR42714:SF2">
    <property type="entry name" value="TRNA MODIFICATION GTPASE GTPBP3, MITOCHONDRIAL"/>
    <property type="match status" value="1"/>
</dbReference>
<feature type="binding site" evidence="10">
    <location>
        <position position="257"/>
    </location>
    <ligand>
        <name>K(+)</name>
        <dbReference type="ChEBI" id="CHEBI:29103"/>
    </ligand>
</feature>
<dbReference type="InterPro" id="IPR031168">
    <property type="entry name" value="G_TrmE"/>
</dbReference>
<dbReference type="Gene3D" id="1.20.120.430">
    <property type="entry name" value="tRNA modification GTPase MnmE domain 2"/>
    <property type="match status" value="1"/>
</dbReference>
<gene>
    <name evidence="10 13" type="primary">mnmE</name>
    <name evidence="10" type="synonym">trmE</name>
    <name evidence="13" type="ORF">DAMNIGENAA_30340</name>
</gene>
<keyword evidence="7 10" id="KW-0460">Magnesium</keyword>
<sequence length="467" mass="51938">MDFKTNQDTICAIATPVGEGGIGIIRISGPEAVGIAQQLFRPTTSTLSLKSHRLYHGWILDPSTRQRVDEVLLSYMAAPRTYTREDVVEINCHSGYAVLERILELAIRAGARLAEPGEFTRRAFLSGRIDLSQAEAIIDVIHARSEKSLALASRHLSGDLRDRILQWREVLLQFQALTEASIDFSEDLEDASSDSHLAISIQDLDKQVIAPLKELLDHFERGRVLREGITLVLVGKPNVGKSSLLNALLGKDRAIVTPVPGTTRDVIEETFLLSGILVRILDTAGIRHSPDEIESIGIERTLRSVEDADVVLWLMDQSRPLTEEDDTIYASISSSRHMLLLNKHDLPPAFSMEEAVEKYPSAAGAMELSALNSSDIERLREQLSESFLKQPLESCNATLISNLRQRDCLERAMDALLRGKELLLAGGYGELVTEEIHLARQQLESVLGWNEDEDLLDRIFSQFCIGK</sequence>
<dbReference type="GO" id="GO:0002098">
    <property type="term" value="P:tRNA wobble uridine modification"/>
    <property type="evidence" value="ECO:0007669"/>
    <property type="project" value="TreeGrafter"/>
</dbReference>
<evidence type="ECO:0000313" key="14">
    <source>
        <dbReference type="Proteomes" id="UP001144372"/>
    </source>
</evidence>
<keyword evidence="6 10" id="KW-0378">Hydrolase</keyword>
<evidence type="ECO:0000256" key="11">
    <source>
        <dbReference type="RuleBase" id="RU003313"/>
    </source>
</evidence>
<dbReference type="InterPro" id="IPR027417">
    <property type="entry name" value="P-loop_NTPase"/>
</dbReference>
<comment type="function">
    <text evidence="10">Exhibits a very high intrinsic GTPase hydrolysis rate. Involved in the addition of a carboxymethylaminomethyl (cmnm) group at the wobble position (U34) of certain tRNAs, forming tRNA-cmnm(5)s(2)U34.</text>
</comment>
<keyword evidence="8 10" id="KW-0630">Potassium</keyword>
<evidence type="ECO:0000256" key="4">
    <source>
        <dbReference type="ARBA" id="ARBA00022723"/>
    </source>
</evidence>
<dbReference type="CDD" id="cd14858">
    <property type="entry name" value="TrmE_N"/>
    <property type="match status" value="1"/>
</dbReference>
<evidence type="ECO:0000256" key="2">
    <source>
        <dbReference type="ARBA" id="ARBA00022490"/>
    </source>
</evidence>
<keyword evidence="9 10" id="KW-0342">GTP-binding</keyword>
<feature type="binding site" evidence="10">
    <location>
        <position position="26"/>
    </location>
    <ligand>
        <name>(6S)-5-formyl-5,6,7,8-tetrahydrofolate</name>
        <dbReference type="ChEBI" id="CHEBI:57457"/>
    </ligand>
</feature>
<feature type="binding site" evidence="10">
    <location>
        <position position="128"/>
    </location>
    <ligand>
        <name>(6S)-5-formyl-5,6,7,8-tetrahydrofolate</name>
        <dbReference type="ChEBI" id="CHEBI:57457"/>
    </ligand>
</feature>
<reference evidence="13" key="1">
    <citation type="submission" date="2022-12" db="EMBL/GenBank/DDBJ databases">
        <title>Reference genome sequencing for broad-spectrum identification of bacterial and archaeal isolates by mass spectrometry.</title>
        <authorList>
            <person name="Sekiguchi Y."/>
            <person name="Tourlousse D.M."/>
        </authorList>
    </citation>
    <scope>NUCLEOTIDE SEQUENCE</scope>
    <source>
        <strain evidence="13">ASRB1</strain>
    </source>
</reference>
<comment type="caution">
    <text evidence="13">The sequence shown here is derived from an EMBL/GenBank/DDBJ whole genome shotgun (WGS) entry which is preliminary data.</text>
</comment>
<dbReference type="Gene3D" id="3.30.1360.120">
    <property type="entry name" value="Probable tRNA modification gtpase trme, domain 1"/>
    <property type="match status" value="1"/>
</dbReference>
<comment type="subcellular location">
    <subcellularLocation>
        <location evidence="10">Cytoplasm</location>
    </subcellularLocation>
</comment>
<dbReference type="GO" id="GO:0003924">
    <property type="term" value="F:GTPase activity"/>
    <property type="evidence" value="ECO:0007669"/>
    <property type="project" value="UniProtKB-UniRule"/>
</dbReference>
<feature type="binding site" evidence="10">
    <location>
        <position position="262"/>
    </location>
    <ligand>
        <name>K(+)</name>
        <dbReference type="ChEBI" id="CHEBI:29103"/>
    </ligand>
</feature>
<feature type="binding site" evidence="10">
    <location>
        <begin position="282"/>
        <end position="285"/>
    </location>
    <ligand>
        <name>GTP</name>
        <dbReference type="ChEBI" id="CHEBI:37565"/>
    </ligand>
</feature>
<evidence type="ECO:0000256" key="9">
    <source>
        <dbReference type="ARBA" id="ARBA00023134"/>
    </source>
</evidence>
<dbReference type="InterPro" id="IPR025867">
    <property type="entry name" value="MnmE_helical"/>
</dbReference>
<organism evidence="13 14">
    <name type="scientific">Desulforhabdus amnigena</name>
    <dbReference type="NCBI Taxonomy" id="40218"/>
    <lineage>
        <taxon>Bacteria</taxon>
        <taxon>Pseudomonadati</taxon>
        <taxon>Thermodesulfobacteriota</taxon>
        <taxon>Syntrophobacteria</taxon>
        <taxon>Syntrophobacterales</taxon>
        <taxon>Syntrophobacteraceae</taxon>
        <taxon>Desulforhabdus</taxon>
    </lineage>
</organism>
<accession>A0A9W6FVD7</accession>
<dbReference type="GO" id="GO:0046872">
    <property type="term" value="F:metal ion binding"/>
    <property type="evidence" value="ECO:0007669"/>
    <property type="project" value="UniProtKB-KW"/>
</dbReference>
<evidence type="ECO:0000256" key="7">
    <source>
        <dbReference type="ARBA" id="ARBA00022842"/>
    </source>
</evidence>
<dbReference type="FunFam" id="3.30.1360.120:FF:000003">
    <property type="entry name" value="tRNA modification GTPase MnmE"/>
    <property type="match status" value="1"/>
</dbReference>
<evidence type="ECO:0000313" key="13">
    <source>
        <dbReference type="EMBL" id="GLI35601.1"/>
    </source>
</evidence>
<comment type="caution">
    <text evidence="10">Lacks conserved residue(s) required for the propagation of feature annotation.</text>
</comment>
<dbReference type="GO" id="GO:0005829">
    <property type="term" value="C:cytosol"/>
    <property type="evidence" value="ECO:0007669"/>
    <property type="project" value="TreeGrafter"/>
</dbReference>
<dbReference type="PANTHER" id="PTHR42714">
    <property type="entry name" value="TRNA MODIFICATION GTPASE GTPBP3"/>
    <property type="match status" value="1"/>
</dbReference>
<keyword evidence="2 10" id="KW-0963">Cytoplasm</keyword>
<feature type="binding site" evidence="10">
    <location>
        <position position="242"/>
    </location>
    <ligand>
        <name>Mg(2+)</name>
        <dbReference type="ChEBI" id="CHEBI:18420"/>
    </ligand>
</feature>
<feature type="binding site" evidence="10">
    <location>
        <begin position="238"/>
        <end position="243"/>
    </location>
    <ligand>
        <name>GTP</name>
        <dbReference type="ChEBI" id="CHEBI:37565"/>
    </ligand>
</feature>
<dbReference type="RefSeq" id="WP_281795572.1">
    <property type="nucleotide sequence ID" value="NZ_BSDR01000001.1"/>
</dbReference>
<dbReference type="Gene3D" id="3.40.50.300">
    <property type="entry name" value="P-loop containing nucleotide triphosphate hydrolases"/>
    <property type="match status" value="1"/>
</dbReference>
<feature type="binding site" evidence="10">
    <location>
        <position position="238"/>
    </location>
    <ligand>
        <name>K(+)</name>
        <dbReference type="ChEBI" id="CHEBI:29103"/>
    </ligand>
</feature>
<evidence type="ECO:0000256" key="5">
    <source>
        <dbReference type="ARBA" id="ARBA00022741"/>
    </source>
</evidence>
<dbReference type="AlphaFoldDB" id="A0A9W6FVD7"/>
<dbReference type="InterPro" id="IPR027266">
    <property type="entry name" value="TrmE/GcvT-like"/>
</dbReference>
<evidence type="ECO:0000256" key="10">
    <source>
        <dbReference type="HAMAP-Rule" id="MF_00379"/>
    </source>
</evidence>
<feature type="binding site" evidence="10">
    <location>
        <position position="259"/>
    </location>
    <ligand>
        <name>K(+)</name>
        <dbReference type="ChEBI" id="CHEBI:29103"/>
    </ligand>
</feature>
<dbReference type="GO" id="GO:0005525">
    <property type="term" value="F:GTP binding"/>
    <property type="evidence" value="ECO:0007669"/>
    <property type="project" value="UniProtKB-UniRule"/>
</dbReference>
<protein>
    <recommendedName>
        <fullName evidence="10">tRNA modification GTPase MnmE</fullName>
        <ecNumber evidence="10">3.6.-.-</ecNumber>
    </recommendedName>
</protein>
<dbReference type="Pfam" id="PF01926">
    <property type="entry name" value="MMR_HSR1"/>
    <property type="match status" value="1"/>
</dbReference>
<dbReference type="InterPro" id="IPR004520">
    <property type="entry name" value="GTPase_MnmE"/>
</dbReference>
<dbReference type="Pfam" id="PF10396">
    <property type="entry name" value="TrmE_N"/>
    <property type="match status" value="1"/>
</dbReference>
<dbReference type="GO" id="GO:0030488">
    <property type="term" value="P:tRNA methylation"/>
    <property type="evidence" value="ECO:0007669"/>
    <property type="project" value="TreeGrafter"/>
</dbReference>
<comment type="cofactor">
    <cofactor evidence="10">
        <name>K(+)</name>
        <dbReference type="ChEBI" id="CHEBI:29103"/>
    </cofactor>
    <text evidence="10">Binds 1 potassium ion per subunit.</text>
</comment>
<dbReference type="InterPro" id="IPR005225">
    <property type="entry name" value="Small_GTP-bd"/>
</dbReference>
<evidence type="ECO:0000256" key="6">
    <source>
        <dbReference type="ARBA" id="ARBA00022801"/>
    </source>
</evidence>
<feature type="binding site" evidence="10">
    <location>
        <begin position="257"/>
        <end position="263"/>
    </location>
    <ligand>
        <name>GTP</name>
        <dbReference type="ChEBI" id="CHEBI:37565"/>
    </ligand>
</feature>
<evidence type="ECO:0000256" key="1">
    <source>
        <dbReference type="ARBA" id="ARBA00011043"/>
    </source>
</evidence>
<feature type="binding site" evidence="10">
    <location>
        <position position="89"/>
    </location>
    <ligand>
        <name>(6S)-5-formyl-5,6,7,8-tetrahydrofolate</name>
        <dbReference type="ChEBI" id="CHEBI:57457"/>
    </ligand>
</feature>
<comment type="subunit">
    <text evidence="10">Homodimer. Heterotetramer of two MnmE and two MnmG subunits.</text>
</comment>
<dbReference type="NCBIfam" id="NF003661">
    <property type="entry name" value="PRK05291.1-3"/>
    <property type="match status" value="1"/>
</dbReference>
<dbReference type="NCBIfam" id="TIGR00450">
    <property type="entry name" value="mnmE_trmE_thdF"/>
    <property type="match status" value="1"/>
</dbReference>
<dbReference type="CDD" id="cd04164">
    <property type="entry name" value="trmE"/>
    <property type="match status" value="1"/>
</dbReference>
<evidence type="ECO:0000259" key="12">
    <source>
        <dbReference type="PROSITE" id="PS51709"/>
    </source>
</evidence>
<name>A0A9W6FVD7_9BACT</name>
<dbReference type="PROSITE" id="PS51709">
    <property type="entry name" value="G_TRME"/>
    <property type="match status" value="1"/>
</dbReference>
<dbReference type="InterPro" id="IPR027368">
    <property type="entry name" value="MnmE_dom2"/>
</dbReference>
<dbReference type="HAMAP" id="MF_00379">
    <property type="entry name" value="GTPase_MnmE"/>
    <property type="match status" value="1"/>
</dbReference>
<evidence type="ECO:0000256" key="3">
    <source>
        <dbReference type="ARBA" id="ARBA00022694"/>
    </source>
</evidence>
<dbReference type="InterPro" id="IPR006073">
    <property type="entry name" value="GTP-bd"/>
</dbReference>
<dbReference type="FunFam" id="3.40.50.300:FF:001376">
    <property type="entry name" value="tRNA modification GTPase MnmE"/>
    <property type="match status" value="1"/>
</dbReference>
<dbReference type="Proteomes" id="UP001144372">
    <property type="component" value="Unassembled WGS sequence"/>
</dbReference>